<dbReference type="GO" id="GO:0051018">
    <property type="term" value="F:protein kinase A binding"/>
    <property type="evidence" value="ECO:0007669"/>
    <property type="project" value="InterPro"/>
</dbReference>
<feature type="compositionally biased region" description="Basic and acidic residues" evidence="7">
    <location>
        <begin position="55"/>
        <end position="68"/>
    </location>
</feature>
<feature type="compositionally biased region" description="Polar residues" evidence="7">
    <location>
        <begin position="620"/>
        <end position="630"/>
    </location>
</feature>
<feature type="compositionally biased region" description="Basic and acidic residues" evidence="7">
    <location>
        <begin position="470"/>
        <end position="483"/>
    </location>
</feature>
<dbReference type="GeneID" id="115174453"/>
<gene>
    <name evidence="9" type="primary">LOC115174453</name>
</gene>
<feature type="domain" description="A kinase-anchoring proteins AKAP-5 and AKAP-12 calmodulin (CaM)-binding" evidence="8">
    <location>
        <begin position="634"/>
        <end position="654"/>
    </location>
</feature>
<evidence type="ECO:0000256" key="6">
    <source>
        <dbReference type="SAM" id="Coils"/>
    </source>
</evidence>
<feature type="region of interest" description="Disordered" evidence="7">
    <location>
        <begin position="1502"/>
        <end position="1539"/>
    </location>
</feature>
<evidence type="ECO:0000256" key="3">
    <source>
        <dbReference type="ARBA" id="ARBA00022860"/>
    </source>
</evidence>
<dbReference type="OMA" id="SGFADHF"/>
<feature type="region of interest" description="Disordered" evidence="7">
    <location>
        <begin position="50"/>
        <end position="83"/>
    </location>
</feature>
<feature type="compositionally biased region" description="Basic and acidic residues" evidence="7">
    <location>
        <begin position="271"/>
        <end position="310"/>
    </location>
</feature>
<dbReference type="PROSITE" id="PS51893">
    <property type="entry name" value="AKAP_CAM_BD"/>
    <property type="match status" value="2"/>
</dbReference>
<evidence type="ECO:0000256" key="4">
    <source>
        <dbReference type="ARBA" id="ARBA00023136"/>
    </source>
</evidence>
<evidence type="ECO:0000256" key="5">
    <source>
        <dbReference type="ARBA" id="ARBA00023288"/>
    </source>
</evidence>
<dbReference type="InterPro" id="IPR001573">
    <property type="entry name" value="AKAP_WSK"/>
</dbReference>
<dbReference type="GO" id="GO:0005516">
    <property type="term" value="F:calmodulin binding"/>
    <property type="evidence" value="ECO:0007669"/>
    <property type="project" value="UniProtKB-KW"/>
</dbReference>
<comment type="subcellular location">
    <subcellularLocation>
        <location evidence="1">Membrane</location>
        <topology evidence="1">Lipid-anchor</topology>
    </subcellularLocation>
</comment>
<feature type="compositionally biased region" description="Acidic residues" evidence="7">
    <location>
        <begin position="725"/>
        <end position="738"/>
    </location>
</feature>
<feature type="compositionally biased region" description="Basic and acidic residues" evidence="7">
    <location>
        <begin position="408"/>
        <end position="418"/>
    </location>
</feature>
<reference evidence="9" key="1">
    <citation type="submission" date="2025-08" db="UniProtKB">
        <authorList>
            <consortium name="Ensembl"/>
        </authorList>
    </citation>
    <scope>IDENTIFICATION</scope>
</reference>
<evidence type="ECO:0000313" key="10">
    <source>
        <dbReference type="Proteomes" id="UP000472277"/>
    </source>
</evidence>
<dbReference type="PANTHER" id="PTHR23209">
    <property type="entry name" value="A-KINASE ANCHOR PROTEIN 12"/>
    <property type="match status" value="1"/>
</dbReference>
<feature type="compositionally biased region" description="Low complexity" evidence="7">
    <location>
        <begin position="1438"/>
        <end position="1468"/>
    </location>
</feature>
<dbReference type="Pfam" id="PF03832">
    <property type="entry name" value="WSK"/>
    <property type="match status" value="1"/>
</dbReference>
<feature type="region of interest" description="Disordered" evidence="7">
    <location>
        <begin position="1"/>
        <end position="25"/>
    </location>
</feature>
<feature type="coiled-coil region" evidence="6">
    <location>
        <begin position="1372"/>
        <end position="1416"/>
    </location>
</feature>
<feature type="region of interest" description="Disordered" evidence="7">
    <location>
        <begin position="392"/>
        <end position="745"/>
    </location>
</feature>
<dbReference type="GO" id="GO:0016020">
    <property type="term" value="C:membrane"/>
    <property type="evidence" value="ECO:0007669"/>
    <property type="project" value="UniProtKB-SubCell"/>
</dbReference>
<dbReference type="Proteomes" id="UP000472277">
    <property type="component" value="Chromosome 35"/>
</dbReference>
<dbReference type="FunCoup" id="A0A673YJD5">
    <property type="interactions" value="1064"/>
</dbReference>
<feature type="compositionally biased region" description="Basic and acidic residues" evidence="7">
    <location>
        <begin position="119"/>
        <end position="130"/>
    </location>
</feature>
<dbReference type="RefSeq" id="XP_029588845.1">
    <property type="nucleotide sequence ID" value="XM_029732985.1"/>
</dbReference>
<dbReference type="GO" id="GO:0007165">
    <property type="term" value="P:signal transduction"/>
    <property type="evidence" value="ECO:0007669"/>
    <property type="project" value="TreeGrafter"/>
</dbReference>
<sequence length="1638" mass="177167">MGAQTSAHPDGKNQEDASAENLRSAVNAISEGDSVVESKLQQKNGLISISSLNGKADEQTELNDHSEDNTLAEEVDGVSVSQKEVVHEMMDSLQAAVASQVNREKEENESPDANNITGPEEKEVEEKSGEANELGFKKIFNFIGFKFTLKKDKNEKTDPVQMLTLMDKDVEGGTKGSEETKEEAATAEERKAAEQETATVEADASETTTEAATPVDAPSETVDGEAAEKEPSEPAAAATTPRGQEAPLSPFRRFFTQGIFSNQRKKASIKKAKEEEPKEKAAEEKIKEGEEKAEAGVEREKAKEEVKEVEPVTLSETETPEASSEEINEEIQAEVDMEISEAAITDYAKQAEENVEGAVDSDKAPVEVTTEVELFSSQKKFKAQGSPLKKLFTGAGLKKLSTKKQKKDKKDTETKLTESGEQAPEQLQPCTESAEVQKPDSGASSPEESGEHAIGVEATQAEVSQEADEEVTRSDEGKKKEGIMHWSSFKKLVTPKKRVKRPSESEDETTVEKAMSATLFSTESAVFVEKKKEEPELTEEEPKTETTEDLEGSTEDPKKMKMDTSLSWEALMCMGNKKRTRKTSEDETKIEEEAPPTGEEQVKTAESPLGCCGESDKENTVSSPEPTTSPAAGDSTWDALKRLVTHRQKPKNEEKTDESGGEQVISDSEIPKEESSFSLRKLIPGRRKKKLLSSNLGSGEEDSDTPAVVPLSEYDNEHAESKEEAEAEMTVETVDSEEAAPITQVQFSIEERSPSWISATGVMENLQEIPHDQLSDIPEEGAATPKSADTTIAEDIAEQTSEAVSCQKQEPELSVAKVTENSDAENILEQIPEAVICQEPDLSVSEVTEEMIPATYGKTTPLSNEPETESLEVQQEAVELLSDLPSLTSVEIIEIPLEEAASVPEPTPPIEFAETKSNVVLMVHEEIEGSAICTVLGTKEIAKVAVEKLVIPTMECLAEISNGLSAEMPVEDKADPTEAADTNEDPVFQAQVEQVESIFLEPPLEKTIEDIPDPDIATEGKEHEDEKVVTINNIKMEVEIVEAPAVNENIVDPIVLTVEDSIAANILDGSEAPVIEVKSKEEMAAVEEVTAVEEVNEPAAREMVTSLTDANQPTVTEVCEAAIVAPAEEFAIVKETTHLVCPLSESLETQQVEVTEAMAVEKVSVAVAEPAGDDQIQVQVTEVGVTEAEETKEAEAMEETGLVVAQVVIQSAVEKVSEAEFEPKAPVSATATITTQDAPPVQVVATREKEIELVAEEKPVIAETPVVQVEAPAPETPAEVSATPEAPAEAEKAPKEVHEAVQIIETVPVTVEITKSVMEEVTKEVEDVLKEEVEEIKQEVQLKQAMEVNVSVEKVVEVEVVTEVDQTESETDGKAKEEIKEVEGNIEALEVQEVPQSEVEEVVKEFQLEVQQAEVKAVVQEVIAEVPTPETAEEKSEATVVTEETPVPDAPTETAETPAQPEETTTEVVVPQTTQVVIQATEITEEAAEEIMVEVVEKDAIVSSPETKEAPAKKDTTDPEQTADTTTPETTPDTPAPVPTVADFVETNMKDDSAAVQEQASDDPQTALEEHQTDVSTEAVAAIQDAPVNSMEEEVAVAMAVTVASSAEAAAEKATSVKCAEVMVQVIEDVVKEIKPVS</sequence>
<reference evidence="9" key="2">
    <citation type="submission" date="2025-09" db="UniProtKB">
        <authorList>
            <consortium name="Ensembl"/>
        </authorList>
    </citation>
    <scope>IDENTIFICATION</scope>
</reference>
<dbReference type="GO" id="GO:0005737">
    <property type="term" value="C:cytoplasm"/>
    <property type="evidence" value="ECO:0007669"/>
    <property type="project" value="TreeGrafter"/>
</dbReference>
<evidence type="ECO:0000256" key="7">
    <source>
        <dbReference type="SAM" id="MobiDB-lite"/>
    </source>
</evidence>
<dbReference type="GO" id="GO:0010739">
    <property type="term" value="P:positive regulation of protein kinase A signaling"/>
    <property type="evidence" value="ECO:0007669"/>
    <property type="project" value="InterPro"/>
</dbReference>
<evidence type="ECO:0000259" key="8">
    <source>
        <dbReference type="PROSITE" id="PS51893"/>
    </source>
</evidence>
<dbReference type="OrthoDB" id="8931760at2759"/>
<feature type="compositionally biased region" description="Low complexity" evidence="7">
    <location>
        <begin position="1519"/>
        <end position="1539"/>
    </location>
</feature>
<dbReference type="GeneTree" id="ENSGT00940000169194"/>
<keyword evidence="5" id="KW-0449">Lipoprotein</keyword>
<accession>A0A673YJD5</accession>
<dbReference type="GO" id="GO:0090036">
    <property type="term" value="P:regulation of protein kinase C signaling"/>
    <property type="evidence" value="ECO:0007669"/>
    <property type="project" value="InterPro"/>
</dbReference>
<evidence type="ECO:0000256" key="1">
    <source>
        <dbReference type="ARBA" id="ARBA00004635"/>
    </source>
</evidence>
<proteinExistence type="predicted"/>
<feature type="compositionally biased region" description="Low complexity" evidence="7">
    <location>
        <begin position="1268"/>
        <end position="1287"/>
    </location>
</feature>
<evidence type="ECO:0000256" key="2">
    <source>
        <dbReference type="ARBA" id="ARBA00022553"/>
    </source>
</evidence>
<dbReference type="InParanoid" id="A0A673YJD5"/>
<name>A0A673YJD5_SALTR</name>
<feature type="region of interest" description="Disordered" evidence="7">
    <location>
        <begin position="1553"/>
        <end position="1573"/>
    </location>
</feature>
<feature type="region of interest" description="Disordered" evidence="7">
    <location>
        <begin position="151"/>
        <end position="328"/>
    </location>
</feature>
<feature type="compositionally biased region" description="Low complexity" evidence="7">
    <location>
        <begin position="195"/>
        <end position="213"/>
    </location>
</feature>
<evidence type="ECO:0000313" key="9">
    <source>
        <dbReference type="Ensembl" id="ENSSTUP00000034763.1"/>
    </source>
</evidence>
<feature type="region of interest" description="Disordered" evidence="7">
    <location>
        <begin position="96"/>
        <end position="131"/>
    </location>
</feature>
<feature type="domain" description="A kinase-anchoring proteins AKAP-5 and AKAP-12 calmodulin (CaM)-binding" evidence="8">
    <location>
        <begin position="483"/>
        <end position="503"/>
    </location>
</feature>
<organism evidence="9 10">
    <name type="scientific">Salmo trutta</name>
    <name type="common">Brown trout</name>
    <dbReference type="NCBI Taxonomy" id="8032"/>
    <lineage>
        <taxon>Eukaryota</taxon>
        <taxon>Metazoa</taxon>
        <taxon>Chordata</taxon>
        <taxon>Craniata</taxon>
        <taxon>Vertebrata</taxon>
        <taxon>Euteleostomi</taxon>
        <taxon>Actinopterygii</taxon>
        <taxon>Neopterygii</taxon>
        <taxon>Teleostei</taxon>
        <taxon>Protacanthopterygii</taxon>
        <taxon>Salmoniformes</taxon>
        <taxon>Salmonidae</taxon>
        <taxon>Salmoninae</taxon>
        <taxon>Salmo</taxon>
    </lineage>
</organism>
<feature type="compositionally biased region" description="Basic and acidic residues" evidence="7">
    <location>
        <begin position="528"/>
        <end position="546"/>
    </location>
</feature>
<protein>
    <submittedName>
        <fullName evidence="9">A-kinase anchor protein 12-like</fullName>
    </submittedName>
</protein>
<keyword evidence="4" id="KW-0472">Membrane</keyword>
<feature type="compositionally biased region" description="Basic and acidic residues" evidence="7">
    <location>
        <begin position="1502"/>
        <end position="1517"/>
    </location>
</feature>
<feature type="compositionally biased region" description="Basic and acidic residues" evidence="7">
    <location>
        <begin position="715"/>
        <end position="724"/>
    </location>
</feature>
<keyword evidence="10" id="KW-1185">Reference proteome</keyword>
<dbReference type="Ensembl" id="ENSSTUT00000036327.1">
    <property type="protein sequence ID" value="ENSSTUP00000034763.1"/>
    <property type="gene ID" value="ENSSTUG00000014838.1"/>
</dbReference>
<feature type="compositionally biased region" description="Basic and acidic residues" evidence="7">
    <location>
        <begin position="166"/>
        <end position="194"/>
    </location>
</feature>
<dbReference type="InterPro" id="IPR028540">
    <property type="entry name" value="AKAP12"/>
</dbReference>
<feature type="compositionally biased region" description="Low complexity" evidence="7">
    <location>
        <begin position="311"/>
        <end position="322"/>
    </location>
</feature>
<keyword evidence="6" id="KW-0175">Coiled coil</keyword>
<dbReference type="PANTHER" id="PTHR23209:SF4">
    <property type="entry name" value="A-KINASE ANCHOR PROTEIN 12"/>
    <property type="match status" value="1"/>
</dbReference>
<keyword evidence="2" id="KW-0597">Phosphoprotein</keyword>
<dbReference type="KEGG" id="stru:115174453"/>
<keyword evidence="3" id="KW-0112">Calmodulin-binding</keyword>
<feature type="region of interest" description="Disordered" evidence="7">
    <location>
        <begin position="1428"/>
        <end position="1468"/>
    </location>
</feature>
<feature type="region of interest" description="Disordered" evidence="7">
    <location>
        <begin position="1268"/>
        <end position="1293"/>
    </location>
</feature>